<dbReference type="RefSeq" id="WP_231931687.1">
    <property type="nucleotide sequence ID" value="NZ_LT607413.1"/>
</dbReference>
<dbReference type="Proteomes" id="UP000198253">
    <property type="component" value="Chromosome I"/>
</dbReference>
<protein>
    <submittedName>
        <fullName evidence="1">Uncharacterized protein</fullName>
    </submittedName>
</protein>
<evidence type="ECO:0000313" key="1">
    <source>
        <dbReference type="EMBL" id="SCE95055.1"/>
    </source>
</evidence>
<accession>A0A1C4WFQ5</accession>
<reference evidence="2" key="1">
    <citation type="submission" date="2016-06" db="EMBL/GenBank/DDBJ databases">
        <authorList>
            <person name="Varghese N."/>
            <person name="Submissions Spin"/>
        </authorList>
    </citation>
    <scope>NUCLEOTIDE SEQUENCE [LARGE SCALE GENOMIC DNA]</scope>
    <source>
        <strain evidence="2">DSM 43816</strain>
    </source>
</reference>
<sequence>MTAPTHRYLSLGAGVQSSTLLLLAAQGRVPLSARANAEGHPLRGQFFLHRQRVPLDEVVLRPRLRLADAPGCGPWTCPHEALAAVDAEHKGVA</sequence>
<organism evidence="1 2">
    <name type="scientific">Micromonospora echinospora</name>
    <name type="common">Micromonospora purpurea</name>
    <dbReference type="NCBI Taxonomy" id="1877"/>
    <lineage>
        <taxon>Bacteria</taxon>
        <taxon>Bacillati</taxon>
        <taxon>Actinomycetota</taxon>
        <taxon>Actinomycetes</taxon>
        <taxon>Micromonosporales</taxon>
        <taxon>Micromonosporaceae</taxon>
        <taxon>Micromonospora</taxon>
    </lineage>
</organism>
<proteinExistence type="predicted"/>
<evidence type="ECO:0000313" key="2">
    <source>
        <dbReference type="Proteomes" id="UP000198253"/>
    </source>
</evidence>
<dbReference type="AlphaFoldDB" id="A0A1C4WFQ5"/>
<gene>
    <name evidence="1" type="ORF">GA0070618_2152</name>
</gene>
<name>A0A1C4WFQ5_MICEC</name>
<dbReference type="InParanoid" id="A0A1C4WFQ5"/>
<keyword evidence="2" id="KW-1185">Reference proteome</keyword>
<dbReference type="EMBL" id="LT607413">
    <property type="protein sequence ID" value="SCE95055.1"/>
    <property type="molecule type" value="Genomic_DNA"/>
</dbReference>